<dbReference type="AlphaFoldDB" id="A0A377G7I1"/>
<evidence type="ECO:0000313" key="2">
    <source>
        <dbReference type="EMBL" id="STO20599.1"/>
    </source>
</evidence>
<protein>
    <recommendedName>
        <fullName evidence="1">DUF5636 domain-containing protein</fullName>
    </recommendedName>
</protein>
<evidence type="ECO:0000259" key="1">
    <source>
        <dbReference type="Pfam" id="PF18686"/>
    </source>
</evidence>
<dbReference type="InterPro" id="IPR040708">
    <property type="entry name" value="DUF5636"/>
</dbReference>
<dbReference type="STRING" id="1094715.GCA_000236165_01763"/>
<sequence>MTLYHEGVIVPGSYLQPQNLIDEEILTLRQIYFGRKNYLQALPKGYETFFEDCAKISLFLQDTQAVLGHLKTLNGLLITEAKERNLSVDDDKKCGYLQHKKVLRSVLEQELAKIGFEPDLGKALGVLENSTFAQIYSKGVLLKDPGAGVEHGEFTHPIQWLIIGWQQQDTAFLSLPVLKMFSRFGEDPKFLLIWDTVVDQIKEACTDARSPERLHTMILNSDDPDLSLLKILCQSRVKKREMNNQKDTFFSEQKAYPNKEYISSEDKNLLYPLKKNN</sequence>
<dbReference type="Pfam" id="PF18686">
    <property type="entry name" value="DUF5636"/>
    <property type="match status" value="1"/>
</dbReference>
<feature type="domain" description="DUF5636" evidence="1">
    <location>
        <begin position="47"/>
        <end position="229"/>
    </location>
</feature>
<proteinExistence type="predicted"/>
<name>A0A377G7I1_9GAMM</name>
<gene>
    <name evidence="2" type="ORF">NCTC11370_00658</name>
</gene>
<organism evidence="2 3">
    <name type="scientific">Fluoribacter dumoffii</name>
    <dbReference type="NCBI Taxonomy" id="463"/>
    <lineage>
        <taxon>Bacteria</taxon>
        <taxon>Pseudomonadati</taxon>
        <taxon>Pseudomonadota</taxon>
        <taxon>Gammaproteobacteria</taxon>
        <taxon>Legionellales</taxon>
        <taxon>Legionellaceae</taxon>
        <taxon>Fluoribacter</taxon>
    </lineage>
</organism>
<reference evidence="2 3" key="1">
    <citation type="submission" date="2018-06" db="EMBL/GenBank/DDBJ databases">
        <authorList>
            <consortium name="Pathogen Informatics"/>
            <person name="Doyle S."/>
        </authorList>
    </citation>
    <scope>NUCLEOTIDE SEQUENCE [LARGE SCALE GENOMIC DNA]</scope>
    <source>
        <strain evidence="2 3">NCTC11370</strain>
    </source>
</reference>
<dbReference type="Proteomes" id="UP000254554">
    <property type="component" value="Unassembled WGS sequence"/>
</dbReference>
<keyword evidence="3" id="KW-1185">Reference proteome</keyword>
<dbReference type="EMBL" id="UGGT01000001">
    <property type="protein sequence ID" value="STO20599.1"/>
    <property type="molecule type" value="Genomic_DNA"/>
</dbReference>
<evidence type="ECO:0000313" key="3">
    <source>
        <dbReference type="Proteomes" id="UP000254554"/>
    </source>
</evidence>
<accession>A0A377G7I1</accession>